<evidence type="ECO:0000256" key="1">
    <source>
        <dbReference type="ARBA" id="ARBA00004141"/>
    </source>
</evidence>
<dbReference type="EMBL" id="JAQQBR010000001">
    <property type="protein sequence ID" value="KAK0182152.1"/>
    <property type="molecule type" value="Genomic_DNA"/>
</dbReference>
<evidence type="ECO:0000256" key="8">
    <source>
        <dbReference type="ARBA" id="ARBA00023098"/>
    </source>
</evidence>
<reference evidence="12" key="1">
    <citation type="journal article" date="2023" name="bioRxiv">
        <title>Scaffold-level genome assemblies of two parasitoid biocontrol wasps reveal the parthenogenesis mechanism and an associated novel virus.</title>
        <authorList>
            <person name="Inwood S."/>
            <person name="Skelly J."/>
            <person name="Guhlin J."/>
            <person name="Harrop T."/>
            <person name="Goldson S."/>
            <person name="Dearden P."/>
        </authorList>
    </citation>
    <scope>NUCLEOTIDE SEQUENCE</scope>
    <source>
        <strain evidence="12">Lincoln</strain>
        <tissue evidence="12">Whole body</tissue>
    </source>
</reference>
<evidence type="ECO:0000256" key="2">
    <source>
        <dbReference type="ARBA" id="ARBA00009295"/>
    </source>
</evidence>
<keyword evidence="3 11" id="KW-0444">Lipid biosynthesis</keyword>
<dbReference type="PANTHER" id="PTHR11351:SF31">
    <property type="entry name" value="DESATURASE 1, ISOFORM A-RELATED"/>
    <property type="match status" value="1"/>
</dbReference>
<dbReference type="GO" id="GO:0004768">
    <property type="term" value="F:stearoyl-CoA 9-desaturase activity"/>
    <property type="evidence" value="ECO:0007669"/>
    <property type="project" value="TreeGrafter"/>
</dbReference>
<comment type="similarity">
    <text evidence="2 11">Belongs to the fatty acid desaturase type 1 family.</text>
</comment>
<evidence type="ECO:0000256" key="6">
    <source>
        <dbReference type="ARBA" id="ARBA00022989"/>
    </source>
</evidence>
<comment type="domain">
    <text evidence="11">The histidine box domains are involved in binding the catalytic metal ions.</text>
</comment>
<dbReference type="GO" id="GO:0005506">
    <property type="term" value="F:iron ion binding"/>
    <property type="evidence" value="ECO:0007669"/>
    <property type="project" value="TreeGrafter"/>
</dbReference>
<keyword evidence="4 11" id="KW-0812">Transmembrane</keyword>
<evidence type="ECO:0000256" key="11">
    <source>
        <dbReference type="RuleBase" id="RU000581"/>
    </source>
</evidence>
<dbReference type="AlphaFoldDB" id="A0AA39G608"/>
<evidence type="ECO:0000256" key="10">
    <source>
        <dbReference type="ARBA" id="ARBA00023160"/>
    </source>
</evidence>
<reference evidence="12" key="2">
    <citation type="submission" date="2023-03" db="EMBL/GenBank/DDBJ databases">
        <authorList>
            <person name="Inwood S.N."/>
            <person name="Skelly J.G."/>
            <person name="Guhlin J."/>
            <person name="Harrop T.W.R."/>
            <person name="Goldson S.G."/>
            <person name="Dearden P.K."/>
        </authorList>
    </citation>
    <scope>NUCLEOTIDE SEQUENCE</scope>
    <source>
        <strain evidence="12">Lincoln</strain>
        <tissue evidence="12">Whole body</tissue>
    </source>
</reference>
<organism evidence="12 13">
    <name type="scientific">Microctonus hyperodae</name>
    <name type="common">Parasitoid wasp</name>
    <dbReference type="NCBI Taxonomy" id="165561"/>
    <lineage>
        <taxon>Eukaryota</taxon>
        <taxon>Metazoa</taxon>
        <taxon>Ecdysozoa</taxon>
        <taxon>Arthropoda</taxon>
        <taxon>Hexapoda</taxon>
        <taxon>Insecta</taxon>
        <taxon>Pterygota</taxon>
        <taxon>Neoptera</taxon>
        <taxon>Endopterygota</taxon>
        <taxon>Hymenoptera</taxon>
        <taxon>Apocrita</taxon>
        <taxon>Ichneumonoidea</taxon>
        <taxon>Braconidae</taxon>
        <taxon>Euphorinae</taxon>
        <taxon>Microctonus</taxon>
    </lineage>
</organism>
<evidence type="ECO:0000313" key="13">
    <source>
        <dbReference type="Proteomes" id="UP001168972"/>
    </source>
</evidence>
<dbReference type="GO" id="GO:0006636">
    <property type="term" value="P:unsaturated fatty acid biosynthetic process"/>
    <property type="evidence" value="ECO:0007669"/>
    <property type="project" value="TreeGrafter"/>
</dbReference>
<keyword evidence="6" id="KW-1133">Transmembrane helix</keyword>
<name>A0AA39G608_MICHY</name>
<evidence type="ECO:0000256" key="4">
    <source>
        <dbReference type="ARBA" id="ARBA00022692"/>
    </source>
</evidence>
<protein>
    <submittedName>
        <fullName evidence="12">Uncharacterized protein</fullName>
    </submittedName>
</protein>
<comment type="subcellular location">
    <subcellularLocation>
        <location evidence="1">Membrane</location>
        <topology evidence="1">Multi-pass membrane protein</topology>
    </subcellularLocation>
</comment>
<evidence type="ECO:0000256" key="5">
    <source>
        <dbReference type="ARBA" id="ARBA00022832"/>
    </source>
</evidence>
<dbReference type="PANTHER" id="PTHR11351">
    <property type="entry name" value="ACYL-COA DESATURASE"/>
    <property type="match status" value="1"/>
</dbReference>
<dbReference type="InterPro" id="IPR015876">
    <property type="entry name" value="Acyl-CoA_DS"/>
</dbReference>
<sequence>MQLRVSNETDKVPSSRSAVYGTITGFGITAGAHRLWAHKSYSAKLPLRIFLAYLYCMGGEKPAANQKYQILGLDIDDTIQEEINLKQLVANVNQ</sequence>
<keyword evidence="9" id="KW-0472">Membrane</keyword>
<keyword evidence="10 11" id="KW-0275">Fatty acid biosynthesis</keyword>
<evidence type="ECO:0000313" key="12">
    <source>
        <dbReference type="EMBL" id="KAK0182152.1"/>
    </source>
</evidence>
<evidence type="ECO:0000256" key="9">
    <source>
        <dbReference type="ARBA" id="ARBA00023136"/>
    </source>
</evidence>
<keyword evidence="7 11" id="KW-0560">Oxidoreductase</keyword>
<gene>
    <name evidence="12" type="ORF">PV327_000316</name>
</gene>
<evidence type="ECO:0000256" key="7">
    <source>
        <dbReference type="ARBA" id="ARBA00023002"/>
    </source>
</evidence>
<dbReference type="Proteomes" id="UP001168972">
    <property type="component" value="Unassembled WGS sequence"/>
</dbReference>
<evidence type="ECO:0000256" key="3">
    <source>
        <dbReference type="ARBA" id="ARBA00022516"/>
    </source>
</evidence>
<comment type="caution">
    <text evidence="12">The sequence shown here is derived from an EMBL/GenBank/DDBJ whole genome shotgun (WGS) entry which is preliminary data.</text>
</comment>
<dbReference type="GO" id="GO:0005789">
    <property type="term" value="C:endoplasmic reticulum membrane"/>
    <property type="evidence" value="ECO:0007669"/>
    <property type="project" value="TreeGrafter"/>
</dbReference>
<proteinExistence type="inferred from homology"/>
<keyword evidence="5" id="KW-0276">Fatty acid metabolism</keyword>
<accession>A0AA39G608</accession>
<keyword evidence="13" id="KW-1185">Reference proteome</keyword>
<dbReference type="PRINTS" id="PR00075">
    <property type="entry name" value="FACDDSATRASE"/>
</dbReference>
<comment type="cofactor">
    <cofactor evidence="11">
        <name>Fe(2+)</name>
        <dbReference type="ChEBI" id="CHEBI:29033"/>
    </cofactor>
</comment>
<keyword evidence="8" id="KW-0443">Lipid metabolism</keyword>